<dbReference type="Proteomes" id="UP000307326">
    <property type="component" value="Segment"/>
</dbReference>
<dbReference type="EMBL" id="MK618715">
    <property type="protein sequence ID" value="QBQ72217.1"/>
    <property type="molecule type" value="Genomic_DNA"/>
</dbReference>
<evidence type="ECO:0000313" key="1">
    <source>
        <dbReference type="EMBL" id="QBQ72217.1"/>
    </source>
</evidence>
<sequence>MTRDIEELFPNVLQYAPSCPEPLMIQHLREAAIQLCKTTRCWRDMDELEVVGAVNVVPAILPYAALFQIEKAWFNDCELEPKTFQQDMLMHDEGMPRYITQASPNSVILDPPGKGTLKITMFLMPSQNAQELPDFMFEQFPMALAHGALGSLLMLPNQPFSSPQMGAVFAAQFQQVLDRNFAFNLRGQQRARIRTKASWC</sequence>
<gene>
    <name evidence="1" type="ORF">CPT_Parlo_068</name>
</gene>
<keyword evidence="2" id="KW-1185">Reference proteome</keyword>
<proteinExistence type="predicted"/>
<organism evidence="1 2">
    <name type="scientific">Serratia phage Parlo</name>
    <dbReference type="NCBI Taxonomy" id="2557554"/>
    <lineage>
        <taxon>Viruses</taxon>
        <taxon>Duplodnaviria</taxon>
        <taxon>Heunggongvirae</taxon>
        <taxon>Uroviricota</taxon>
        <taxon>Caudoviricetes</taxon>
        <taxon>Parlovirus</taxon>
        <taxon>Parlovirus parlo</taxon>
    </lineage>
</organism>
<evidence type="ECO:0000313" key="2">
    <source>
        <dbReference type="Proteomes" id="UP000307326"/>
    </source>
</evidence>
<name>A0A482MI36_9CAUD</name>
<reference evidence="2" key="1">
    <citation type="submission" date="2019-03" db="EMBL/GenBank/DDBJ databases">
        <authorList>
            <person name="Bockoven R."/>
            <person name="Gutierrez J."/>
            <person name="Newkirk H."/>
            <person name="Liu M."/>
            <person name="Ramsey J."/>
            <person name="Cahill J."/>
        </authorList>
    </citation>
    <scope>NUCLEOTIDE SEQUENCE [LARGE SCALE GENOMIC DNA]</scope>
</reference>
<accession>A0A482MI36</accession>
<protein>
    <submittedName>
        <fullName evidence="1">Uncharacterized protein</fullName>
    </submittedName>
</protein>